<reference evidence="1" key="1">
    <citation type="submission" date="2023-10" db="EMBL/GenBank/DDBJ databases">
        <authorList>
            <person name="Chen Y."/>
            <person name="Shah S."/>
            <person name="Dougan E. K."/>
            <person name="Thang M."/>
            <person name="Chan C."/>
        </authorList>
    </citation>
    <scope>NUCLEOTIDE SEQUENCE [LARGE SCALE GENOMIC DNA]</scope>
</reference>
<dbReference type="EMBL" id="CAUYUJ010000359">
    <property type="protein sequence ID" value="CAK0790115.1"/>
    <property type="molecule type" value="Genomic_DNA"/>
</dbReference>
<comment type="caution">
    <text evidence="1">The sequence shown here is derived from an EMBL/GenBank/DDBJ whole genome shotgun (WGS) entry which is preliminary data.</text>
</comment>
<proteinExistence type="predicted"/>
<accession>A0ABN9PF80</accession>
<feature type="non-terminal residue" evidence="1">
    <location>
        <position position="1"/>
    </location>
</feature>
<organism evidence="1 2">
    <name type="scientific">Prorocentrum cordatum</name>
    <dbReference type="NCBI Taxonomy" id="2364126"/>
    <lineage>
        <taxon>Eukaryota</taxon>
        <taxon>Sar</taxon>
        <taxon>Alveolata</taxon>
        <taxon>Dinophyceae</taxon>
        <taxon>Prorocentrales</taxon>
        <taxon>Prorocentraceae</taxon>
        <taxon>Prorocentrum</taxon>
    </lineage>
</organism>
<evidence type="ECO:0000313" key="2">
    <source>
        <dbReference type="Proteomes" id="UP001189429"/>
    </source>
</evidence>
<sequence>RTLPASSACAALAARAMAAPAASAPAARRAPRPRGAAGRALLLAAWARGGAAVRSRSDELGEVLEAVAGNGSLSRSWAAALSEKLCGRAMKLEFDDMNAANPSCHCECPASECLKETCPPSFRLHEGKCKRLELKHHEGVDSAHEKLECLEGQRDAPAGGAGLPPAGGAGAPLTCQYDCDCPKAFEGTHHHLSGCQCTYQVECELPMERKVVDGEDWCIYEGVPARTETKTEYSDTIRTCPTGYELEEGQGEDDVECAKYVEVEVPAVPPRLELLECPDGMQLELCGGMVRCYEEVDCPVVETKGSSRVRDCAAALIMDCGPSHELELDARAGAAHCKSAGIPAHTVTNREVAEPMEVCPDGYYPEGGEQDCARHEEVHIEEIPAQKERLQCHTGTGISLVARRRA</sequence>
<name>A0ABN9PF80_9DINO</name>
<gene>
    <name evidence="1" type="ORF">PCOR1329_LOCUS1479</name>
</gene>
<keyword evidence="2" id="KW-1185">Reference proteome</keyword>
<evidence type="ECO:0000313" key="1">
    <source>
        <dbReference type="EMBL" id="CAK0790115.1"/>
    </source>
</evidence>
<protein>
    <submittedName>
        <fullName evidence="1">Uncharacterized protein</fullName>
    </submittedName>
</protein>
<dbReference type="Proteomes" id="UP001189429">
    <property type="component" value="Unassembled WGS sequence"/>
</dbReference>